<evidence type="ECO:0000313" key="2">
    <source>
        <dbReference type="Proteomes" id="UP001432322"/>
    </source>
</evidence>
<gene>
    <name evidence="1" type="ORF">PFISCL1PPCAC_26141</name>
</gene>
<sequence length="93" mass="10456">TRLLAVEVPEPTVTVADFLAVARPRNVFFAFRADIGIGAVILKSRHRTFVDHFIRISDVPKIEIVDDISGIICPHSSRQWQRAILVFAANINF</sequence>
<protein>
    <submittedName>
        <fullName evidence="1">Uncharacterized protein</fullName>
    </submittedName>
</protein>
<reference evidence="1" key="1">
    <citation type="submission" date="2023-10" db="EMBL/GenBank/DDBJ databases">
        <title>Genome assembly of Pristionchus species.</title>
        <authorList>
            <person name="Yoshida K."/>
            <person name="Sommer R.J."/>
        </authorList>
    </citation>
    <scope>NUCLEOTIDE SEQUENCE</scope>
    <source>
        <strain evidence="1">RS5133</strain>
    </source>
</reference>
<feature type="non-terminal residue" evidence="1">
    <location>
        <position position="93"/>
    </location>
</feature>
<comment type="caution">
    <text evidence="1">The sequence shown here is derived from an EMBL/GenBank/DDBJ whole genome shotgun (WGS) entry which is preliminary data.</text>
</comment>
<evidence type="ECO:0000313" key="1">
    <source>
        <dbReference type="EMBL" id="GMT34844.1"/>
    </source>
</evidence>
<feature type="non-terminal residue" evidence="1">
    <location>
        <position position="1"/>
    </location>
</feature>
<name>A0AAV5WVY0_9BILA</name>
<proteinExistence type="predicted"/>
<organism evidence="1 2">
    <name type="scientific">Pristionchus fissidentatus</name>
    <dbReference type="NCBI Taxonomy" id="1538716"/>
    <lineage>
        <taxon>Eukaryota</taxon>
        <taxon>Metazoa</taxon>
        <taxon>Ecdysozoa</taxon>
        <taxon>Nematoda</taxon>
        <taxon>Chromadorea</taxon>
        <taxon>Rhabditida</taxon>
        <taxon>Rhabditina</taxon>
        <taxon>Diplogasteromorpha</taxon>
        <taxon>Diplogasteroidea</taxon>
        <taxon>Neodiplogasteridae</taxon>
        <taxon>Pristionchus</taxon>
    </lineage>
</organism>
<dbReference type="AlphaFoldDB" id="A0AAV5WVY0"/>
<dbReference type="EMBL" id="BTSY01000006">
    <property type="protein sequence ID" value="GMT34844.1"/>
    <property type="molecule type" value="Genomic_DNA"/>
</dbReference>
<dbReference type="Proteomes" id="UP001432322">
    <property type="component" value="Unassembled WGS sequence"/>
</dbReference>
<keyword evidence="2" id="KW-1185">Reference proteome</keyword>
<accession>A0AAV5WVY0</accession>